<dbReference type="OrthoDB" id="10055717at2759"/>
<dbReference type="Pfam" id="PF17919">
    <property type="entry name" value="RT_RNaseH_2"/>
    <property type="match status" value="1"/>
</dbReference>
<dbReference type="InterPro" id="IPR041577">
    <property type="entry name" value="RT_RNaseH_2"/>
</dbReference>
<dbReference type="Gene3D" id="3.30.70.270">
    <property type="match status" value="1"/>
</dbReference>
<evidence type="ECO:0000259" key="2">
    <source>
        <dbReference type="Pfam" id="PF17919"/>
    </source>
</evidence>
<dbReference type="AlphaFoldDB" id="A0A6P9E5Y5"/>
<organism evidence="3 4">
    <name type="scientific">Juglans regia</name>
    <name type="common">English walnut</name>
    <dbReference type="NCBI Taxonomy" id="51240"/>
    <lineage>
        <taxon>Eukaryota</taxon>
        <taxon>Viridiplantae</taxon>
        <taxon>Streptophyta</taxon>
        <taxon>Embryophyta</taxon>
        <taxon>Tracheophyta</taxon>
        <taxon>Spermatophyta</taxon>
        <taxon>Magnoliopsida</taxon>
        <taxon>eudicotyledons</taxon>
        <taxon>Gunneridae</taxon>
        <taxon>Pentapetalae</taxon>
        <taxon>rosids</taxon>
        <taxon>fabids</taxon>
        <taxon>Fagales</taxon>
        <taxon>Juglandaceae</taxon>
        <taxon>Juglans</taxon>
    </lineage>
</organism>
<dbReference type="GeneID" id="118345167"/>
<accession>A0A6P9E5Y5</accession>
<dbReference type="InterPro" id="IPR043502">
    <property type="entry name" value="DNA/RNA_pol_sf"/>
</dbReference>
<evidence type="ECO:0000313" key="3">
    <source>
        <dbReference type="Proteomes" id="UP000235220"/>
    </source>
</evidence>
<evidence type="ECO:0000256" key="1">
    <source>
        <dbReference type="SAM" id="MobiDB-lite"/>
    </source>
</evidence>
<feature type="compositionally biased region" description="Polar residues" evidence="1">
    <location>
        <begin position="162"/>
        <end position="171"/>
    </location>
</feature>
<dbReference type="InParanoid" id="A0A6P9E5Y5"/>
<dbReference type="Proteomes" id="UP000235220">
    <property type="component" value="Unplaced"/>
</dbReference>
<feature type="domain" description="Reverse transcriptase/retrotransposon-derived protein RNase H-like" evidence="2">
    <location>
        <begin position="328"/>
        <end position="378"/>
    </location>
</feature>
<keyword evidence="3" id="KW-1185">Reference proteome</keyword>
<dbReference type="KEGG" id="jre:118345167"/>
<name>A0A6P9E5Y5_JUGRE</name>
<dbReference type="RefSeq" id="XP_035542821.1">
    <property type="nucleotide sequence ID" value="XM_035686928.1"/>
</dbReference>
<dbReference type="InterPro" id="IPR043128">
    <property type="entry name" value="Rev_trsase/Diguanyl_cyclase"/>
</dbReference>
<dbReference type="SUPFAM" id="SSF56672">
    <property type="entry name" value="DNA/RNA polymerases"/>
    <property type="match status" value="1"/>
</dbReference>
<sequence length="611" mass="70008">MAENEHHDRDMASAYFDYLAENAQSWDTSCAYDQTELLRTLSGGGKYVLNREDDLQAKFALLLKKLEAIELKKVHEIQGIPKQEKCIICEDSCRATSECPTIPAFKEVLFDASHHVNMIYEPFSTPYSNTYNASWRNRPNFSWRNDHPTSSAHPRAGAPQYSVHTQQNAQISAPRKPMDDPFKQMAATLQQFMQSQTTINNQTSQAINDIRNNLTKLNTTMNAQEKGKFPSQSQPNPQGQIAAIESSSSSEANVKTCKTIMTLCSGKEVDTLSNEAGKKGEISISNAQGKNFDVDVSLEPKLSKRRKSYGSSSNIKEHLDAKDWVFNWTDACQVAFEQLKSMLATAPIIQPPHWSLPFEIMCDANDFAIGVVLGQQRDSFHDEQLLIVDYLPWFVDIVNFLVTGHIPPHWSSQDIKKFKLEVKSFFYDDPYLFKYCSDQILRRTAFKTVLGMSHYHLVYGKACHLPIELEHKAYWAVKHFNFSTNNYGVLRKLELNELEELRHNAYDDAKLYKEKTKAFHDKHIMRKSFLPSRKVILYNSRLHVSASKLRSKWRGPYIVQIVFPHRAIEILNPHNGNIFKVNGHRPKPFLDYFSPEDTTIHLLDPDPLVEP</sequence>
<proteinExistence type="predicted"/>
<protein>
    <submittedName>
        <fullName evidence="4">Uncharacterized protein LOC118345167</fullName>
    </submittedName>
</protein>
<gene>
    <name evidence="4" type="primary">LOC118345167</name>
</gene>
<reference evidence="4" key="1">
    <citation type="submission" date="2025-08" db="UniProtKB">
        <authorList>
            <consortium name="RefSeq"/>
        </authorList>
    </citation>
    <scope>IDENTIFICATION</scope>
    <source>
        <tissue evidence="4">Leaves</tissue>
    </source>
</reference>
<feature type="region of interest" description="Disordered" evidence="1">
    <location>
        <begin position="144"/>
        <end position="178"/>
    </location>
</feature>
<dbReference type="PANTHER" id="PTHR34072">
    <property type="entry name" value="ENZYMATIC POLYPROTEIN-RELATED"/>
    <property type="match status" value="1"/>
</dbReference>
<dbReference type="PANTHER" id="PTHR34072:SF57">
    <property type="entry name" value="RNA-DIRECTED DNA POLYMERASE"/>
    <property type="match status" value="1"/>
</dbReference>
<evidence type="ECO:0000313" key="4">
    <source>
        <dbReference type="RefSeq" id="XP_035542821.1"/>
    </source>
</evidence>